<dbReference type="Proteomes" id="UP000660745">
    <property type="component" value="Unassembled WGS sequence"/>
</dbReference>
<organism evidence="2 3">
    <name type="scientific">Nonomuraea glycinis</name>
    <dbReference type="NCBI Taxonomy" id="2047744"/>
    <lineage>
        <taxon>Bacteria</taxon>
        <taxon>Bacillati</taxon>
        <taxon>Actinomycetota</taxon>
        <taxon>Actinomycetes</taxon>
        <taxon>Streptosporangiales</taxon>
        <taxon>Streptosporangiaceae</taxon>
        <taxon>Nonomuraea</taxon>
    </lineage>
</organism>
<comment type="caution">
    <text evidence="2">The sequence shown here is derived from an EMBL/GenBank/DDBJ whole genome shotgun (WGS) entry which is preliminary data.</text>
</comment>
<dbReference type="InterPro" id="IPR006311">
    <property type="entry name" value="TAT_signal"/>
</dbReference>
<feature type="signal peptide" evidence="1">
    <location>
        <begin position="1"/>
        <end position="34"/>
    </location>
</feature>
<reference evidence="2" key="2">
    <citation type="submission" date="2020-09" db="EMBL/GenBank/DDBJ databases">
        <authorList>
            <person name="Sun Q."/>
            <person name="Zhou Y."/>
        </authorList>
    </citation>
    <scope>NUCLEOTIDE SEQUENCE</scope>
    <source>
        <strain evidence="2">CGMCC 4.7430</strain>
    </source>
</reference>
<evidence type="ECO:0000313" key="3">
    <source>
        <dbReference type="Proteomes" id="UP000660745"/>
    </source>
</evidence>
<evidence type="ECO:0000256" key="1">
    <source>
        <dbReference type="SAM" id="SignalP"/>
    </source>
</evidence>
<sequence>MRNQNRRPSLRGTLAALAATATAAVTLSAGAALASTGQHQVRAVDCPSGNVCVYPDATQNGQPAKYYRYGAYNLSNVFGTRLVINNQTGGAGFRTCTAYGGQNCGARLNPGRYLINLSPINSILLEP</sequence>
<evidence type="ECO:0008006" key="4">
    <source>
        <dbReference type="Google" id="ProtNLM"/>
    </source>
</evidence>
<keyword evidence="1" id="KW-0732">Signal</keyword>
<dbReference type="PROSITE" id="PS51318">
    <property type="entry name" value="TAT"/>
    <property type="match status" value="1"/>
</dbReference>
<protein>
    <recommendedName>
        <fullName evidence="4">Peptidase inhibitor family I36 protein</fullName>
    </recommendedName>
</protein>
<accession>A0A918AEI2</accession>
<gene>
    <name evidence="2" type="ORF">GCM10012278_68000</name>
</gene>
<reference evidence="2" key="1">
    <citation type="journal article" date="2014" name="Int. J. Syst. Evol. Microbiol.">
        <title>Complete genome sequence of Corynebacterium casei LMG S-19264T (=DSM 44701T), isolated from a smear-ripened cheese.</title>
        <authorList>
            <consortium name="US DOE Joint Genome Institute (JGI-PGF)"/>
            <person name="Walter F."/>
            <person name="Albersmeier A."/>
            <person name="Kalinowski J."/>
            <person name="Ruckert C."/>
        </authorList>
    </citation>
    <scope>NUCLEOTIDE SEQUENCE</scope>
    <source>
        <strain evidence="2">CGMCC 4.7430</strain>
    </source>
</reference>
<dbReference type="EMBL" id="BMNK01000015">
    <property type="protein sequence ID" value="GGP13994.1"/>
    <property type="molecule type" value="Genomic_DNA"/>
</dbReference>
<proteinExistence type="predicted"/>
<keyword evidence="3" id="KW-1185">Reference proteome</keyword>
<feature type="chain" id="PRO_5038033491" description="Peptidase inhibitor family I36 protein" evidence="1">
    <location>
        <begin position="35"/>
        <end position="127"/>
    </location>
</feature>
<dbReference type="RefSeq" id="WP_225277421.1">
    <property type="nucleotide sequence ID" value="NZ_BMNK01000015.1"/>
</dbReference>
<evidence type="ECO:0000313" key="2">
    <source>
        <dbReference type="EMBL" id="GGP13994.1"/>
    </source>
</evidence>
<name>A0A918AEI2_9ACTN</name>
<dbReference type="AlphaFoldDB" id="A0A918AEI2"/>